<dbReference type="InterPro" id="IPR011701">
    <property type="entry name" value="MFS"/>
</dbReference>
<feature type="transmembrane region" description="Helical" evidence="7">
    <location>
        <begin position="289"/>
        <end position="307"/>
    </location>
</feature>
<dbReference type="SUPFAM" id="SSF103473">
    <property type="entry name" value="MFS general substrate transporter"/>
    <property type="match status" value="1"/>
</dbReference>
<gene>
    <name evidence="9" type="ORF">D4A35_01275</name>
</gene>
<keyword evidence="4 7" id="KW-0812">Transmembrane</keyword>
<reference evidence="9 10" key="1">
    <citation type="submission" date="2018-09" db="EMBL/GenBank/DDBJ databases">
        <title>A clostridial neurotoxin that targets Anopheles mosquitoes.</title>
        <authorList>
            <person name="Contreras E."/>
            <person name="Masuyer G."/>
            <person name="Qureshi N."/>
            <person name="Chawla S."/>
            <person name="Lim H.L."/>
            <person name="Chen J."/>
            <person name="Stenmark P."/>
            <person name="Gill S."/>
        </authorList>
    </citation>
    <scope>NUCLEOTIDE SEQUENCE [LARGE SCALE GENOMIC DNA]</scope>
    <source>
        <strain evidence="9 10">Cbm</strain>
    </source>
</reference>
<proteinExistence type="predicted"/>
<name>A0A5P3XBV0_PARBF</name>
<dbReference type="CDD" id="cd06173">
    <property type="entry name" value="MFS_MefA_like"/>
    <property type="match status" value="1"/>
</dbReference>
<protein>
    <submittedName>
        <fullName evidence="9">MFS transporter</fullName>
    </submittedName>
</protein>
<feature type="transmembrane region" description="Helical" evidence="7">
    <location>
        <begin position="100"/>
        <end position="119"/>
    </location>
</feature>
<sequence length="415" mass="46637">MNRSLLKNKDFSLLMAATFISTVGTIVQNTALSLYVLDTTQSSVKFASVLVLSSLPQLILGPFCGVISDWVDRKKFMVILNMISAMVIIVPTILLFNNKITLSVIYAIVITLGFIMAFYSPTSAGLIRIIVKDKNLSDAYAVNSFIDSIEYMIAPMIGAIVYSLFGLKIIFLLNGLSFILAAILQFKIHIPLKKETIDKLSLKKFNSDFSQGITYIFNNKNLWYLAVTIMLFNFFSAPLFSVGTGYIAKLQFKVSNEQFSLIETIGVIASFMGPFLYAFTKNKISLQKLFQLSIFISAILILLISLISTNFLNNLFGSYVLYLILFFIISLVEGPLNIAIMTLIQNSIDIEYIGRSNGIITTMFIGLVPLGQLFYGMLFDYMYIAIPYVISAIAYIALIIFYRRKCMLLRKHNIE</sequence>
<feature type="transmembrane region" description="Helical" evidence="7">
    <location>
        <begin position="381"/>
        <end position="402"/>
    </location>
</feature>
<evidence type="ECO:0000256" key="7">
    <source>
        <dbReference type="SAM" id="Phobius"/>
    </source>
</evidence>
<evidence type="ECO:0000256" key="5">
    <source>
        <dbReference type="ARBA" id="ARBA00022989"/>
    </source>
</evidence>
<feature type="transmembrane region" description="Helical" evidence="7">
    <location>
        <begin position="76"/>
        <end position="94"/>
    </location>
</feature>
<dbReference type="GO" id="GO:0005886">
    <property type="term" value="C:plasma membrane"/>
    <property type="evidence" value="ECO:0007669"/>
    <property type="project" value="UniProtKB-SubCell"/>
</dbReference>
<dbReference type="EMBL" id="CP032452">
    <property type="protein sequence ID" value="QEZ67624.1"/>
    <property type="molecule type" value="Genomic_DNA"/>
</dbReference>
<evidence type="ECO:0000256" key="4">
    <source>
        <dbReference type="ARBA" id="ARBA00022692"/>
    </source>
</evidence>
<keyword evidence="5 7" id="KW-1133">Transmembrane helix</keyword>
<evidence type="ECO:0000259" key="8">
    <source>
        <dbReference type="PROSITE" id="PS50850"/>
    </source>
</evidence>
<feature type="domain" description="Major facilitator superfamily (MFS) profile" evidence="8">
    <location>
        <begin position="10"/>
        <end position="409"/>
    </location>
</feature>
<keyword evidence="2" id="KW-0813">Transport</keyword>
<organism evidence="9 10">
    <name type="scientific">Paraclostridium bifermentans</name>
    <name type="common">Clostridium bifermentans</name>
    <dbReference type="NCBI Taxonomy" id="1490"/>
    <lineage>
        <taxon>Bacteria</taxon>
        <taxon>Bacillati</taxon>
        <taxon>Bacillota</taxon>
        <taxon>Clostridia</taxon>
        <taxon>Peptostreptococcales</taxon>
        <taxon>Peptostreptococcaceae</taxon>
        <taxon>Paraclostridium</taxon>
    </lineage>
</organism>
<evidence type="ECO:0000256" key="1">
    <source>
        <dbReference type="ARBA" id="ARBA00004651"/>
    </source>
</evidence>
<feature type="transmembrane region" description="Helical" evidence="7">
    <location>
        <begin position="222"/>
        <end position="247"/>
    </location>
</feature>
<dbReference type="Pfam" id="PF07690">
    <property type="entry name" value="MFS_1"/>
    <property type="match status" value="1"/>
</dbReference>
<dbReference type="PROSITE" id="PS50850">
    <property type="entry name" value="MFS"/>
    <property type="match status" value="1"/>
</dbReference>
<evidence type="ECO:0000256" key="3">
    <source>
        <dbReference type="ARBA" id="ARBA00022475"/>
    </source>
</evidence>
<keyword evidence="3" id="KW-1003">Cell membrane</keyword>
<dbReference type="PANTHER" id="PTHR23513:SF6">
    <property type="entry name" value="MAJOR FACILITATOR SUPERFAMILY ASSOCIATED DOMAIN-CONTAINING PROTEIN"/>
    <property type="match status" value="1"/>
</dbReference>
<evidence type="ECO:0000256" key="6">
    <source>
        <dbReference type="ARBA" id="ARBA00023136"/>
    </source>
</evidence>
<accession>A0A5P3XBV0</accession>
<dbReference type="RefSeq" id="WP_150885378.1">
    <property type="nucleotide sequence ID" value="NZ_CP032452.1"/>
</dbReference>
<feature type="transmembrane region" description="Helical" evidence="7">
    <location>
        <begin position="12"/>
        <end position="37"/>
    </location>
</feature>
<keyword evidence="6 7" id="KW-0472">Membrane</keyword>
<feature type="transmembrane region" description="Helical" evidence="7">
    <location>
        <begin position="356"/>
        <end position="375"/>
    </location>
</feature>
<feature type="transmembrane region" description="Helical" evidence="7">
    <location>
        <begin position="319"/>
        <end position="344"/>
    </location>
</feature>
<dbReference type="Proteomes" id="UP000326961">
    <property type="component" value="Chromosome"/>
</dbReference>
<dbReference type="GO" id="GO:0022857">
    <property type="term" value="F:transmembrane transporter activity"/>
    <property type="evidence" value="ECO:0007669"/>
    <property type="project" value="InterPro"/>
</dbReference>
<dbReference type="InterPro" id="IPR020846">
    <property type="entry name" value="MFS_dom"/>
</dbReference>
<evidence type="ECO:0000313" key="9">
    <source>
        <dbReference type="EMBL" id="QEZ67624.1"/>
    </source>
</evidence>
<feature type="transmembrane region" description="Helical" evidence="7">
    <location>
        <begin position="169"/>
        <end position="186"/>
    </location>
</feature>
<dbReference type="AlphaFoldDB" id="A0A5P3XBV0"/>
<feature type="transmembrane region" description="Helical" evidence="7">
    <location>
        <begin position="43"/>
        <end position="64"/>
    </location>
</feature>
<dbReference type="Gene3D" id="1.20.1250.20">
    <property type="entry name" value="MFS general substrate transporter like domains"/>
    <property type="match status" value="1"/>
</dbReference>
<evidence type="ECO:0000313" key="10">
    <source>
        <dbReference type="Proteomes" id="UP000326961"/>
    </source>
</evidence>
<feature type="transmembrane region" description="Helical" evidence="7">
    <location>
        <begin position="259"/>
        <end position="277"/>
    </location>
</feature>
<dbReference type="InterPro" id="IPR036259">
    <property type="entry name" value="MFS_trans_sf"/>
</dbReference>
<evidence type="ECO:0000256" key="2">
    <source>
        <dbReference type="ARBA" id="ARBA00022448"/>
    </source>
</evidence>
<dbReference type="PANTHER" id="PTHR23513">
    <property type="entry name" value="INTEGRAL MEMBRANE EFFLUX PROTEIN-RELATED"/>
    <property type="match status" value="1"/>
</dbReference>
<comment type="subcellular location">
    <subcellularLocation>
        <location evidence="1">Cell membrane</location>
        <topology evidence="1">Multi-pass membrane protein</topology>
    </subcellularLocation>
</comment>